<protein>
    <submittedName>
        <fullName evidence="2">Uncharacterized protein</fullName>
    </submittedName>
</protein>
<name>A0A8H4AEM1_GIGMA</name>
<comment type="caution">
    <text evidence="2">The sequence shown here is derived from an EMBL/GenBank/DDBJ whole genome shotgun (WGS) entry which is preliminary data.</text>
</comment>
<evidence type="ECO:0000313" key="2">
    <source>
        <dbReference type="EMBL" id="KAF0485908.1"/>
    </source>
</evidence>
<keyword evidence="1" id="KW-0732">Signal</keyword>
<feature type="signal peptide" evidence="1">
    <location>
        <begin position="1"/>
        <end position="24"/>
    </location>
</feature>
<organism evidence="2 3">
    <name type="scientific">Gigaspora margarita</name>
    <dbReference type="NCBI Taxonomy" id="4874"/>
    <lineage>
        <taxon>Eukaryota</taxon>
        <taxon>Fungi</taxon>
        <taxon>Fungi incertae sedis</taxon>
        <taxon>Mucoromycota</taxon>
        <taxon>Glomeromycotina</taxon>
        <taxon>Glomeromycetes</taxon>
        <taxon>Diversisporales</taxon>
        <taxon>Gigasporaceae</taxon>
        <taxon>Gigaspora</taxon>
    </lineage>
</organism>
<reference evidence="2 3" key="1">
    <citation type="journal article" date="2019" name="Environ. Microbiol.">
        <title>At the nexus of three kingdoms: the genome of the mycorrhizal fungus Gigaspora margarita provides insights into plant, endobacterial and fungal interactions.</title>
        <authorList>
            <person name="Venice F."/>
            <person name="Ghignone S."/>
            <person name="Salvioli di Fossalunga A."/>
            <person name="Amselem J."/>
            <person name="Novero M."/>
            <person name="Xianan X."/>
            <person name="Sedzielewska Toro K."/>
            <person name="Morin E."/>
            <person name="Lipzen A."/>
            <person name="Grigoriev I.V."/>
            <person name="Henrissat B."/>
            <person name="Martin F.M."/>
            <person name="Bonfante P."/>
        </authorList>
    </citation>
    <scope>NUCLEOTIDE SEQUENCE [LARGE SCALE GENOMIC DNA]</scope>
    <source>
        <strain evidence="2 3">BEG34</strain>
    </source>
</reference>
<proteinExistence type="predicted"/>
<dbReference type="AlphaFoldDB" id="A0A8H4AEM1"/>
<dbReference type="InterPro" id="IPR009003">
    <property type="entry name" value="Peptidase_S1_PA"/>
</dbReference>
<gene>
    <name evidence="2" type="ORF">F8M41_022741</name>
</gene>
<dbReference type="SUPFAM" id="SSF50494">
    <property type="entry name" value="Trypsin-like serine proteases"/>
    <property type="match status" value="1"/>
</dbReference>
<evidence type="ECO:0000256" key="1">
    <source>
        <dbReference type="SAM" id="SignalP"/>
    </source>
</evidence>
<dbReference type="Proteomes" id="UP000439903">
    <property type="component" value="Unassembled WGS sequence"/>
</dbReference>
<evidence type="ECO:0000313" key="3">
    <source>
        <dbReference type="Proteomes" id="UP000439903"/>
    </source>
</evidence>
<accession>A0A8H4AEM1</accession>
<dbReference type="EMBL" id="WTPW01000715">
    <property type="protein sequence ID" value="KAF0485908.1"/>
    <property type="molecule type" value="Genomic_DNA"/>
</dbReference>
<dbReference type="Gene3D" id="2.40.10.10">
    <property type="entry name" value="Trypsin-like serine proteases"/>
    <property type="match status" value="2"/>
</dbReference>
<sequence>MRNIYFLIILLFIFILQKYPIINAQHEALARLWNVPDNEIDDLIDRELDLMDADLIVKQNLVDEEYSGSYIRTTDNNVVFYTTTETEVNEIRNLSDVIPINHLLTFERSVNNLSLFDLKTRYKNLTRLALQYNPELVAIFIDVTFNNIVIASYHGFDEPNREFIDEVNRQFVNPAPVFEYGNLPNTNEQHKLNAINRRIIQTLIENGDGLCNLNQDVTCSIGFWARRNETNENVIVTSGRCYRFEQEYFLKPWGSLNIYNYIGRMSRISSHHKTDVGIVSIEGNVRPTRIIRNTDSPMYPRINTYGKTTRENDYLGIHSCKSGYFTHLTCGYLRSNEAIYFDAIDPYKISYVINIENHIYDIGGPVFTFFESDKAHLTGILTGGIGNIGFATDIDSILMRGD</sequence>
<dbReference type="InterPro" id="IPR043504">
    <property type="entry name" value="Peptidase_S1_PA_chymotrypsin"/>
</dbReference>
<feature type="chain" id="PRO_5034016879" evidence="1">
    <location>
        <begin position="25"/>
        <end position="402"/>
    </location>
</feature>
<keyword evidence="3" id="KW-1185">Reference proteome</keyword>
<dbReference type="OrthoDB" id="2426014at2759"/>